<evidence type="ECO:0000256" key="2">
    <source>
        <dbReference type="ARBA" id="ARBA00022525"/>
    </source>
</evidence>
<evidence type="ECO:0000256" key="1">
    <source>
        <dbReference type="ARBA" id="ARBA00004613"/>
    </source>
</evidence>
<dbReference type="InterPro" id="IPR014781">
    <property type="entry name" value="Anthrax_toxin_lethal/edema_N/C"/>
</dbReference>
<keyword evidence="2" id="KW-0964">Secreted</keyword>
<dbReference type="SUPFAM" id="SSF55486">
    <property type="entry name" value="Metalloproteases ('zincins'), catalytic domain"/>
    <property type="match status" value="1"/>
</dbReference>
<dbReference type="InterPro" id="IPR047568">
    <property type="entry name" value="ATLF-like_dom"/>
</dbReference>
<evidence type="ECO:0000259" key="3">
    <source>
        <dbReference type="PROSITE" id="PS51995"/>
    </source>
</evidence>
<keyword evidence="5" id="KW-1185">Reference proteome</keyword>
<dbReference type="InterPro" id="IPR024079">
    <property type="entry name" value="MetalloPept_cat_dom_sf"/>
</dbReference>
<accession>A0ABX3CK44</accession>
<proteinExistence type="predicted"/>
<reference evidence="4 5" key="1">
    <citation type="submission" date="2016-07" db="EMBL/GenBank/DDBJ databases">
        <title>Bacillus oceanisediminis whole genome.</title>
        <authorList>
            <person name="Pal Y."/>
            <person name="Verma A."/>
            <person name="Mual P."/>
            <person name="Srinivasan K."/>
        </authorList>
    </citation>
    <scope>NUCLEOTIDE SEQUENCE [LARGE SCALE GENOMIC DNA]</scope>
    <source>
        <strain evidence="4 5">Bhandara28</strain>
    </source>
</reference>
<evidence type="ECO:0000313" key="4">
    <source>
        <dbReference type="EMBL" id="OHX41537.1"/>
    </source>
</evidence>
<feature type="domain" description="ATLF-like" evidence="3">
    <location>
        <begin position="119"/>
        <end position="305"/>
    </location>
</feature>
<organism evidence="4 5">
    <name type="scientific">Cytobacillus oceanisediminis</name>
    <dbReference type="NCBI Taxonomy" id="665099"/>
    <lineage>
        <taxon>Bacteria</taxon>
        <taxon>Bacillati</taxon>
        <taxon>Bacillota</taxon>
        <taxon>Bacilli</taxon>
        <taxon>Bacillales</taxon>
        <taxon>Bacillaceae</taxon>
        <taxon>Cytobacillus</taxon>
    </lineage>
</organism>
<dbReference type="CDD" id="cd20183">
    <property type="entry name" value="M34_PPEP"/>
    <property type="match status" value="1"/>
</dbReference>
<dbReference type="RefSeq" id="WP_050807796.1">
    <property type="nucleotide sequence ID" value="NZ_CP062790.1"/>
</dbReference>
<comment type="caution">
    <text evidence="4">The sequence shown here is derived from an EMBL/GenBank/DDBJ whole genome shotgun (WGS) entry which is preliminary data.</text>
</comment>
<gene>
    <name evidence="4" type="ORF">BBV17_28280</name>
</gene>
<dbReference type="PROSITE" id="PS51995">
    <property type="entry name" value="ATLF"/>
    <property type="match status" value="1"/>
</dbReference>
<evidence type="ECO:0000313" key="5">
    <source>
        <dbReference type="Proteomes" id="UP000180194"/>
    </source>
</evidence>
<protein>
    <recommendedName>
        <fullName evidence="3">ATLF-like domain-containing protein</fullName>
    </recommendedName>
</protein>
<comment type="subcellular location">
    <subcellularLocation>
        <location evidence="1">Secreted</location>
    </subcellularLocation>
</comment>
<dbReference type="Proteomes" id="UP000180194">
    <property type="component" value="Unassembled WGS sequence"/>
</dbReference>
<sequence length="305" mass="34980">MRNRRFIVFLLFSALFIFAFPKDSFAKVYWDGAELVKGQIGRVTVTKPINLWRLESSGLKFVRILYPKDKYRVYGYVPERQQFRVGGSYYITNMKDRVLYETPSKTKLAELQKSYSEQEGLVNQLIIVDKGYEQDSEVSKIKSRISKIPISLLGKLKEKGVKIKLTASPITNLPEFSYLKGQVPRGWEGTNRTWDDVPGIGGADIVAIRIGYSEPGNGHSSSNLELHEVAHTIDSLIYNNLSSAQSFKEIWGKEKALLFGDNSYYKNYPEEYFSETFAMFYLNEETKKTLKRKAPLTAVFIENLQ</sequence>
<dbReference type="Gene3D" id="3.40.390.10">
    <property type="entry name" value="Collagenase (Catalytic Domain)"/>
    <property type="match status" value="1"/>
</dbReference>
<name>A0ABX3CK44_9BACI</name>
<dbReference type="Pfam" id="PF07737">
    <property type="entry name" value="ATLF"/>
    <property type="match status" value="1"/>
</dbReference>
<dbReference type="EMBL" id="MBRJ01000057">
    <property type="protein sequence ID" value="OHX41537.1"/>
    <property type="molecule type" value="Genomic_DNA"/>
</dbReference>